<dbReference type="PANTHER" id="PTHR43355:SF2">
    <property type="entry name" value="FLAVIN REDUCTASE (NADPH)"/>
    <property type="match status" value="1"/>
</dbReference>
<dbReference type="InterPro" id="IPR051606">
    <property type="entry name" value="Polyketide_Oxido-like"/>
</dbReference>
<evidence type="ECO:0000313" key="2">
    <source>
        <dbReference type="EMBL" id="GLJ75467.1"/>
    </source>
</evidence>
<feature type="domain" description="NAD(P)-binding" evidence="1">
    <location>
        <begin position="7"/>
        <end position="200"/>
    </location>
</feature>
<sequence>MRVTVFGASGGIGRELVTQAIGRGDEVTAVIRSSSTADLPAEAEIVRVDAFDDPAALVPALDGRDAVLSGIGPRGRNDGPVAAPITAVIVEAMKQAGVPRIVAVSAAPVGPPPEHDAFVNKRVLMPLIGSILKPVYDDLDRMEQVLRASGLDWTVVRPPKLTAKPATGAYRTVVGANIGRAFSVSRADVASAMLDALGDPATVGQPVGIAN</sequence>
<keyword evidence="3" id="KW-1185">Reference proteome</keyword>
<dbReference type="Pfam" id="PF13460">
    <property type="entry name" value="NAD_binding_10"/>
    <property type="match status" value="1"/>
</dbReference>
<dbReference type="GO" id="GO:0004074">
    <property type="term" value="F:biliverdin reductase [NAD(P)H] activity"/>
    <property type="evidence" value="ECO:0007669"/>
    <property type="project" value="TreeGrafter"/>
</dbReference>
<accession>A0A9W6LZB5</accession>
<organism evidence="2 3">
    <name type="scientific">Leifsonia poae</name>
    <dbReference type="NCBI Taxonomy" id="110933"/>
    <lineage>
        <taxon>Bacteria</taxon>
        <taxon>Bacillati</taxon>
        <taxon>Actinomycetota</taxon>
        <taxon>Actinomycetes</taxon>
        <taxon>Micrococcales</taxon>
        <taxon>Microbacteriaceae</taxon>
        <taxon>Leifsonia</taxon>
    </lineage>
</organism>
<comment type="caution">
    <text evidence="2">The sequence shown here is derived from an EMBL/GenBank/DDBJ whole genome shotgun (WGS) entry which is preliminary data.</text>
</comment>
<dbReference type="EMBL" id="BSEN01000003">
    <property type="protein sequence ID" value="GLJ75467.1"/>
    <property type="molecule type" value="Genomic_DNA"/>
</dbReference>
<dbReference type="Proteomes" id="UP001142372">
    <property type="component" value="Unassembled WGS sequence"/>
</dbReference>
<dbReference type="GO" id="GO:0042602">
    <property type="term" value="F:riboflavin reductase (NADPH) activity"/>
    <property type="evidence" value="ECO:0007669"/>
    <property type="project" value="TreeGrafter"/>
</dbReference>
<evidence type="ECO:0000313" key="3">
    <source>
        <dbReference type="Proteomes" id="UP001142372"/>
    </source>
</evidence>
<dbReference type="InterPro" id="IPR036291">
    <property type="entry name" value="NAD(P)-bd_dom_sf"/>
</dbReference>
<evidence type="ECO:0000259" key="1">
    <source>
        <dbReference type="Pfam" id="PF13460"/>
    </source>
</evidence>
<proteinExistence type="predicted"/>
<dbReference type="Gene3D" id="3.40.50.720">
    <property type="entry name" value="NAD(P)-binding Rossmann-like Domain"/>
    <property type="match status" value="1"/>
</dbReference>
<dbReference type="InterPro" id="IPR016040">
    <property type="entry name" value="NAD(P)-bd_dom"/>
</dbReference>
<protein>
    <submittedName>
        <fullName evidence="2">NADH-flavin reductase</fullName>
    </submittedName>
</protein>
<dbReference type="PANTHER" id="PTHR43355">
    <property type="entry name" value="FLAVIN REDUCTASE (NADPH)"/>
    <property type="match status" value="1"/>
</dbReference>
<reference evidence="2" key="2">
    <citation type="submission" date="2023-01" db="EMBL/GenBank/DDBJ databases">
        <authorList>
            <person name="Sun Q."/>
            <person name="Evtushenko L."/>
        </authorList>
    </citation>
    <scope>NUCLEOTIDE SEQUENCE</scope>
    <source>
        <strain evidence="2">VKM Ac-1401</strain>
    </source>
</reference>
<dbReference type="SUPFAM" id="SSF51735">
    <property type="entry name" value="NAD(P)-binding Rossmann-fold domains"/>
    <property type="match status" value="1"/>
</dbReference>
<reference evidence="2" key="1">
    <citation type="journal article" date="2014" name="Int. J. Syst. Evol. Microbiol.">
        <title>Complete genome sequence of Corynebacterium casei LMG S-19264T (=DSM 44701T), isolated from a smear-ripened cheese.</title>
        <authorList>
            <consortium name="US DOE Joint Genome Institute (JGI-PGF)"/>
            <person name="Walter F."/>
            <person name="Albersmeier A."/>
            <person name="Kalinowski J."/>
            <person name="Ruckert C."/>
        </authorList>
    </citation>
    <scope>NUCLEOTIDE SEQUENCE</scope>
    <source>
        <strain evidence="2">VKM Ac-1401</strain>
    </source>
</reference>
<dbReference type="AlphaFoldDB" id="A0A9W6LZB5"/>
<name>A0A9W6LZB5_9MICO</name>
<dbReference type="RefSeq" id="WP_271176147.1">
    <property type="nucleotide sequence ID" value="NZ_BAAAJO010000001.1"/>
</dbReference>
<gene>
    <name evidence="2" type="ORF">GCM10017584_10410</name>
</gene>